<dbReference type="Proteomes" id="UP000031876">
    <property type="component" value="Plasmid 2"/>
</dbReference>
<geneLocation type="plasmid" evidence="1 4">
    <name>2</name>
</geneLocation>
<dbReference type="RefSeq" id="WP_000931678.1">
    <property type="nucleotide sequence ID" value="NZ_CP009334.1"/>
</dbReference>
<gene>
    <name evidence="1" type="ORF">BF38_5848</name>
    <name evidence="2" type="ORF">FO599_01650</name>
    <name evidence="3" type="ORF">FOC89_01635</name>
</gene>
<evidence type="ECO:0000313" key="1">
    <source>
        <dbReference type="EMBL" id="AJG74230.1"/>
    </source>
</evidence>
<reference evidence="3 5" key="3">
    <citation type="submission" date="2020-05" db="EMBL/GenBank/DDBJ databases">
        <title>FDA dAtabase for Regulatory Grade micrObial Sequences (FDA-ARGOS): Supporting development and validation of Infectious Disease Dx tests.</title>
        <authorList>
            <person name="Nelson B."/>
            <person name="Plummer A."/>
            <person name="Tallon L."/>
            <person name="Sadzewicz L."/>
            <person name="Zhao X."/>
            <person name="Vavikolanu K."/>
            <person name="Mehta A."/>
            <person name="Aluvathingal J."/>
            <person name="Nadendla S."/>
            <person name="Myers T."/>
            <person name="Yan Y."/>
            <person name="Sichtig H."/>
        </authorList>
    </citation>
    <scope>NUCLEOTIDE SEQUENCE [LARGE SCALE GENOMIC DNA]</scope>
    <source>
        <strain evidence="3 5">FDAARGOS_795</strain>
        <plasmid evidence="3 5">unnamed3</plasmid>
    </source>
</reference>
<evidence type="ECO:0000313" key="2">
    <source>
        <dbReference type="EMBL" id="MDR4174835.1"/>
    </source>
</evidence>
<dbReference type="AlphaFoldDB" id="A0A0B5ND22"/>
<dbReference type="Proteomes" id="UP001181533">
    <property type="component" value="Unassembled WGS sequence"/>
</dbReference>
<evidence type="ECO:0000313" key="5">
    <source>
        <dbReference type="Proteomes" id="UP000501107"/>
    </source>
</evidence>
<sequence>MLNFTKAVVKHMQKYMNELKDLNAEEERVVTDLKFVMETRKKVNDILGIFEAEEELLNKRVHFNKQKKLVWSKLLAVVEFASELDAEEEMKQMIETIMKGRGI</sequence>
<dbReference type="EMBL" id="VKQN01000001">
    <property type="protein sequence ID" value="MDR4174835.1"/>
    <property type="molecule type" value="Genomic_DNA"/>
</dbReference>
<name>A0A0B5ND22_BACTU</name>
<keyword evidence="3" id="KW-0614">Plasmid</keyword>
<dbReference type="Proteomes" id="UP000501107">
    <property type="component" value="Plasmid unnamed3"/>
</dbReference>
<dbReference type="EMBL" id="CP009334">
    <property type="protein sequence ID" value="AJG74230.1"/>
    <property type="molecule type" value="Genomic_DNA"/>
</dbReference>
<dbReference type="KEGG" id="btw:BF38_5848"/>
<dbReference type="EMBL" id="CP053979">
    <property type="protein sequence ID" value="QKH22713.1"/>
    <property type="molecule type" value="Genomic_DNA"/>
</dbReference>
<organism evidence="3 5">
    <name type="scientific">Bacillus thuringiensis</name>
    <dbReference type="NCBI Taxonomy" id="1428"/>
    <lineage>
        <taxon>Bacteria</taxon>
        <taxon>Bacillati</taxon>
        <taxon>Bacillota</taxon>
        <taxon>Bacilli</taxon>
        <taxon>Bacillales</taxon>
        <taxon>Bacillaceae</taxon>
        <taxon>Bacillus</taxon>
        <taxon>Bacillus cereus group</taxon>
    </lineage>
</organism>
<evidence type="ECO:0000313" key="4">
    <source>
        <dbReference type="Proteomes" id="UP000031876"/>
    </source>
</evidence>
<accession>A0A0B5ND22</accession>
<geneLocation type="plasmid" evidence="3 5">
    <name>unnamed3</name>
</geneLocation>
<reference evidence="1 4" key="1">
    <citation type="journal article" date="2015" name="Genome Announc.">
        <title>Complete genome sequences for 35 biothreat assay-relevant bacillus species.</title>
        <authorList>
            <person name="Johnson S.L."/>
            <person name="Daligault H.E."/>
            <person name="Davenport K.W."/>
            <person name="Jaissle J."/>
            <person name="Frey K.G."/>
            <person name="Ladner J.T."/>
            <person name="Broomall S.M."/>
            <person name="Bishop-Lilly K.A."/>
            <person name="Bruce D.C."/>
            <person name="Gibbons H.S."/>
            <person name="Coyne S.R."/>
            <person name="Lo C.C."/>
            <person name="Meincke L."/>
            <person name="Munk A.C."/>
            <person name="Koroleva G.I."/>
            <person name="Rosenzweig C.N."/>
            <person name="Palacios G.F."/>
            <person name="Redden C.L."/>
            <person name="Minogue T.D."/>
            <person name="Chain P.S."/>
        </authorList>
    </citation>
    <scope>NUCLEOTIDE SEQUENCE [LARGE SCALE GENOMIC DNA]</scope>
    <source>
        <strain evidence="1 4">HD1011</strain>
        <plasmid evidence="1 4">2</plasmid>
    </source>
</reference>
<reference evidence="2" key="2">
    <citation type="submission" date="2019-07" db="EMBL/GenBank/DDBJ databases">
        <title>Phylogenomic Reclassification of ATCC Bacillus Strains and Various Taxa within the Genus Bacillus.</title>
        <authorList>
            <person name="Riojas M.A."/>
            <person name="Frank A.M."/>
            <person name="Fenn S.L."/>
            <person name="King S.P."/>
            <person name="Brower S.M."/>
            <person name="Hazbon M.H."/>
        </authorList>
    </citation>
    <scope>NUCLEOTIDE SEQUENCE</scope>
    <source>
        <strain evidence="2">ATCC 35646</strain>
    </source>
</reference>
<proteinExistence type="predicted"/>
<protein>
    <submittedName>
        <fullName evidence="3">Uncharacterized protein</fullName>
    </submittedName>
</protein>
<evidence type="ECO:0000313" key="3">
    <source>
        <dbReference type="EMBL" id="QKH22713.1"/>
    </source>
</evidence>